<dbReference type="SUPFAM" id="SSF53474">
    <property type="entry name" value="alpha/beta-Hydrolases"/>
    <property type="match status" value="1"/>
</dbReference>
<comment type="caution">
    <text evidence="2">The sequence shown here is derived from an EMBL/GenBank/DDBJ whole genome shotgun (WGS) entry which is preliminary data.</text>
</comment>
<proteinExistence type="predicted"/>
<name>A0A421B0Y2_9PSEU</name>
<dbReference type="EMBL" id="RCDD01000003">
    <property type="protein sequence ID" value="RLK58020.1"/>
    <property type="molecule type" value="Genomic_DNA"/>
</dbReference>
<keyword evidence="3" id="KW-1185">Reference proteome</keyword>
<dbReference type="Proteomes" id="UP000282454">
    <property type="component" value="Unassembled WGS sequence"/>
</dbReference>
<protein>
    <submittedName>
        <fullName evidence="2">Alpha/beta hydrolase family protein</fullName>
    </submittedName>
</protein>
<sequence>MVAFADVKRWNTAALEAIADTVRKRNLVLIHSGDDLCRVVPTDGWTGSAADAARATQRVLLGRLETMAEATTTIVKALHQAVDAIDAVQSVIRQAEALAHRYDFTVSETGAVIDDFCRVDRGNPEDRKRAHDRVAFEIEQAIRTANEIDSDLNAAFHRGTDLASTSGTGDRTASAAAEAAALDTRWELSPQAPPPNGTAAQNATYWATLSPAAREAVLRDHPEWIGKLDGVPTVVRDRANRVELERLRHTLPGAIDELRREFAAVDGKRAVLRYGMVQDLRTPADHFRAIQLADRIEQMVGRLQGLDAISDRLHSAQPGQPPAYLLGLSAERSGLAIVAIGNPEHADNVATYVPGTFSGHDGFGVDLARAEVMQDAATKASPGATTAVITWAGYHAPQTIGYAVDPIFADDAEKLLRDFQDGLALTHDPGPVNTTVVGHSYGTTVIGHTARDLGLNADNLVFVASPGVGVEHASQLHLDGVRPGDMGGRVHATVSAFDPIGFSNIPFDPIDAHGPDPAMRDFGGRFFLSDVRSPVSAHGDYWYVDSASLRGMTDVIVGATPR</sequence>
<dbReference type="Pfam" id="PF06259">
    <property type="entry name" value="Abhydrolase_8"/>
    <property type="match status" value="1"/>
</dbReference>
<evidence type="ECO:0000259" key="1">
    <source>
        <dbReference type="Pfam" id="PF06259"/>
    </source>
</evidence>
<evidence type="ECO:0000313" key="3">
    <source>
        <dbReference type="Proteomes" id="UP000282454"/>
    </source>
</evidence>
<dbReference type="GO" id="GO:0016787">
    <property type="term" value="F:hydrolase activity"/>
    <property type="evidence" value="ECO:0007669"/>
    <property type="project" value="UniProtKB-KW"/>
</dbReference>
<gene>
    <name evidence="2" type="ORF">CLV68_4111</name>
</gene>
<dbReference type="InterPro" id="IPR010427">
    <property type="entry name" value="DUF1023"/>
</dbReference>
<reference evidence="2 3" key="1">
    <citation type="submission" date="2018-10" db="EMBL/GenBank/DDBJ databases">
        <title>Genomic Encyclopedia of Archaeal and Bacterial Type Strains, Phase II (KMG-II): from individual species to whole genera.</title>
        <authorList>
            <person name="Goeker M."/>
        </authorList>
    </citation>
    <scope>NUCLEOTIDE SEQUENCE [LARGE SCALE GENOMIC DNA]</scope>
    <source>
        <strain evidence="2 3">DSM 45657</strain>
    </source>
</reference>
<accession>A0A421B0Y2</accession>
<feature type="domain" description="DUF1023" evidence="1">
    <location>
        <begin position="332"/>
        <end position="479"/>
    </location>
</feature>
<keyword evidence="2" id="KW-0378">Hydrolase</keyword>
<organism evidence="2 3">
    <name type="scientific">Actinokineospora cianjurensis</name>
    <dbReference type="NCBI Taxonomy" id="585224"/>
    <lineage>
        <taxon>Bacteria</taxon>
        <taxon>Bacillati</taxon>
        <taxon>Actinomycetota</taxon>
        <taxon>Actinomycetes</taxon>
        <taxon>Pseudonocardiales</taxon>
        <taxon>Pseudonocardiaceae</taxon>
        <taxon>Actinokineospora</taxon>
    </lineage>
</organism>
<dbReference type="InterPro" id="IPR029058">
    <property type="entry name" value="AB_hydrolase_fold"/>
</dbReference>
<evidence type="ECO:0000313" key="2">
    <source>
        <dbReference type="EMBL" id="RLK58020.1"/>
    </source>
</evidence>
<dbReference type="AlphaFoldDB" id="A0A421B0Y2"/>